<evidence type="ECO:0000259" key="2">
    <source>
        <dbReference type="Pfam" id="PF25044"/>
    </source>
</evidence>
<feature type="transmembrane region" description="Helical" evidence="1">
    <location>
        <begin position="77"/>
        <end position="94"/>
    </location>
</feature>
<gene>
    <name evidence="3" type="ORF">CUNI_LOCUS13337</name>
</gene>
<feature type="non-terminal residue" evidence="3">
    <location>
        <position position="1"/>
    </location>
</feature>
<dbReference type="Proteomes" id="UP000678393">
    <property type="component" value="Unassembled WGS sequence"/>
</dbReference>
<feature type="domain" description="DUF7789" evidence="2">
    <location>
        <begin position="169"/>
        <end position="296"/>
    </location>
</feature>
<dbReference type="OrthoDB" id="2448307at2759"/>
<organism evidence="3 4">
    <name type="scientific">Candidula unifasciata</name>
    <dbReference type="NCBI Taxonomy" id="100452"/>
    <lineage>
        <taxon>Eukaryota</taxon>
        <taxon>Metazoa</taxon>
        <taxon>Spiralia</taxon>
        <taxon>Lophotrochozoa</taxon>
        <taxon>Mollusca</taxon>
        <taxon>Gastropoda</taxon>
        <taxon>Heterobranchia</taxon>
        <taxon>Euthyneura</taxon>
        <taxon>Panpulmonata</taxon>
        <taxon>Eupulmonata</taxon>
        <taxon>Stylommatophora</taxon>
        <taxon>Helicina</taxon>
        <taxon>Helicoidea</taxon>
        <taxon>Geomitridae</taxon>
        <taxon>Candidula</taxon>
    </lineage>
</organism>
<comment type="caution">
    <text evidence="3">The sequence shown here is derived from an EMBL/GenBank/DDBJ whole genome shotgun (WGS) entry which is preliminary data.</text>
</comment>
<evidence type="ECO:0000313" key="4">
    <source>
        <dbReference type="Proteomes" id="UP000678393"/>
    </source>
</evidence>
<feature type="domain" description="DUF7789" evidence="2">
    <location>
        <begin position="33"/>
        <end position="149"/>
    </location>
</feature>
<sequence>MDNDWDRSEPQVNITFEDMGIPTTRRLHFSIIGETRSCSEIGLTDRVYTSLVLLSVAAAAIPTVCQLAMSGAHSDDYTLGLVLLINEVFSVWYILEGVLKERSPEIAVLTLSVALNMAYVGVSYTSGHRSSFTLARLTVTAVFCPVLVIPGIGIICTYYVSRRLIFRTVGANASLQAFYLTLLLFQDLLKLDLQLGVSSILFAITLTRPIATQDITLLSVGVTFAAAWSALGLWAMPRESKVGAYLFFIFCPAQIAYLTYRLLLHKAAITSGNVEGTSPEVICFVAALTVHIGVILTGILVFARFGHGLKDKCKILSS</sequence>
<dbReference type="EMBL" id="CAJHNH020002789">
    <property type="protein sequence ID" value="CAG5127779.1"/>
    <property type="molecule type" value="Genomic_DNA"/>
</dbReference>
<feature type="transmembrane region" description="Helical" evidence="1">
    <location>
        <begin position="106"/>
        <end position="125"/>
    </location>
</feature>
<feature type="transmembrane region" description="Helical" evidence="1">
    <location>
        <begin position="217"/>
        <end position="235"/>
    </location>
</feature>
<dbReference type="AlphaFoldDB" id="A0A8S3ZET0"/>
<feature type="transmembrane region" description="Helical" evidence="1">
    <location>
        <begin position="242"/>
        <end position="264"/>
    </location>
</feature>
<accession>A0A8S3ZET0</accession>
<reference evidence="3" key="1">
    <citation type="submission" date="2021-04" db="EMBL/GenBank/DDBJ databases">
        <authorList>
            <consortium name="Molecular Ecology Group"/>
        </authorList>
    </citation>
    <scope>NUCLEOTIDE SEQUENCE</scope>
</reference>
<keyword evidence="1" id="KW-0812">Transmembrane</keyword>
<evidence type="ECO:0000313" key="3">
    <source>
        <dbReference type="EMBL" id="CAG5127779.1"/>
    </source>
</evidence>
<protein>
    <recommendedName>
        <fullName evidence="2">DUF7789 domain-containing protein</fullName>
    </recommendedName>
</protein>
<feature type="transmembrane region" description="Helical" evidence="1">
    <location>
        <begin position="284"/>
        <end position="305"/>
    </location>
</feature>
<proteinExistence type="predicted"/>
<dbReference type="PANTHER" id="PTHR39299">
    <property type="entry name" value="TRANSMEMBRANE PROTEIN"/>
    <property type="match status" value="1"/>
</dbReference>
<keyword evidence="1" id="KW-1133">Transmembrane helix</keyword>
<keyword evidence="1" id="KW-0472">Membrane</keyword>
<feature type="transmembrane region" description="Helical" evidence="1">
    <location>
        <begin position="137"/>
        <end position="160"/>
    </location>
</feature>
<dbReference type="InterPro" id="IPR056691">
    <property type="entry name" value="DUF7789"/>
</dbReference>
<evidence type="ECO:0000256" key="1">
    <source>
        <dbReference type="SAM" id="Phobius"/>
    </source>
</evidence>
<dbReference type="Pfam" id="PF25044">
    <property type="entry name" value="DUF7789"/>
    <property type="match status" value="2"/>
</dbReference>
<keyword evidence="4" id="KW-1185">Reference proteome</keyword>
<dbReference type="PANTHER" id="PTHR39299:SF1">
    <property type="entry name" value="TRANSMEMBRANE PROTEIN"/>
    <property type="match status" value="1"/>
</dbReference>
<name>A0A8S3ZET0_9EUPU</name>
<feature type="transmembrane region" description="Helical" evidence="1">
    <location>
        <begin position="47"/>
        <end position="65"/>
    </location>
</feature>